<name>B8GKL7_METPE</name>
<dbReference type="Proteomes" id="UP000002457">
    <property type="component" value="Chromosome"/>
</dbReference>
<dbReference type="EMBL" id="CP001338">
    <property type="protein sequence ID" value="ACL15900.1"/>
    <property type="molecule type" value="Genomic_DNA"/>
</dbReference>
<dbReference type="GeneID" id="7271943"/>
<evidence type="ECO:0000313" key="2">
    <source>
        <dbReference type="Proteomes" id="UP000002457"/>
    </source>
</evidence>
<dbReference type="InterPro" id="IPR007171">
    <property type="entry name" value="DUF371"/>
</dbReference>
<dbReference type="InterPro" id="IPR023131">
    <property type="entry name" value="Mth639-like_dom_sf"/>
</dbReference>
<sequence length="151" mass="16011">MTITEVIHCHGHQYVLATHKTTFEVTTEPSLTLQGDCIIGVGADRAGPDLSSEFKRALATDGAVLITTLACDGISVVVRSRGGSGLDLSHQTDLVWRRSPFTCSRTIGVYADHVARTLPRDLIASLQNGAPLEVTLTVLSAVEAVSQSLPS</sequence>
<dbReference type="PANTHER" id="PTHR40696">
    <property type="entry name" value="DUF371 FAMILY PROTEIN"/>
    <property type="match status" value="1"/>
</dbReference>
<gene>
    <name evidence="1" type="ordered locus">Mpal_0527</name>
</gene>
<evidence type="ECO:0008006" key="3">
    <source>
        <dbReference type="Google" id="ProtNLM"/>
    </source>
</evidence>
<dbReference type="PANTHER" id="PTHR40696:SF1">
    <property type="entry name" value="DUF371 DOMAIN-CONTAINING PROTEIN"/>
    <property type="match status" value="1"/>
</dbReference>
<keyword evidence="2" id="KW-1185">Reference proteome</keyword>
<dbReference type="RefSeq" id="WP_012617219.1">
    <property type="nucleotide sequence ID" value="NC_011832.1"/>
</dbReference>
<proteinExistence type="predicted"/>
<protein>
    <recommendedName>
        <fullName evidence="3">DUF371 domain-containing protein</fullName>
    </recommendedName>
</protein>
<organism evidence="1 2">
    <name type="scientific">Methanosphaerula palustris (strain ATCC BAA-1556 / DSM 19958 / E1-9c)</name>
    <dbReference type="NCBI Taxonomy" id="521011"/>
    <lineage>
        <taxon>Archaea</taxon>
        <taxon>Methanobacteriati</taxon>
        <taxon>Methanobacteriota</taxon>
        <taxon>Stenosarchaea group</taxon>
        <taxon>Methanomicrobia</taxon>
        <taxon>Methanomicrobiales</taxon>
        <taxon>Methanoregulaceae</taxon>
        <taxon>Methanosphaerula</taxon>
    </lineage>
</organism>
<dbReference type="STRING" id="521011.Mpal_0527"/>
<accession>B8GKL7</accession>
<dbReference type="AlphaFoldDB" id="B8GKL7"/>
<dbReference type="eggNOG" id="arCOG04171">
    <property type="taxonomic scope" value="Archaea"/>
</dbReference>
<dbReference type="OrthoDB" id="9265at2157"/>
<dbReference type="KEGG" id="mpl:Mpal_0527"/>
<evidence type="ECO:0000313" key="1">
    <source>
        <dbReference type="EMBL" id="ACL15900.1"/>
    </source>
</evidence>
<dbReference type="Pfam" id="PF04027">
    <property type="entry name" value="DUF371"/>
    <property type="match status" value="1"/>
</dbReference>
<dbReference type="Gene3D" id="2.60.120.630">
    <property type="entry name" value="mth639 domain like"/>
    <property type="match status" value="1"/>
</dbReference>
<dbReference type="HOGENOM" id="CLU_135994_0_0_2"/>
<reference evidence="1 2" key="1">
    <citation type="journal article" date="2015" name="Genome Announc.">
        <title>Complete Genome Sequence of Methanosphaerula palustris E1-9CT, a Hydrogenotrophic Methanogen Isolated from a Minerotrophic Fen Peatland.</title>
        <authorList>
            <person name="Cadillo-Quiroz H."/>
            <person name="Browne P."/>
            <person name="Kyrpides N."/>
            <person name="Woyke T."/>
            <person name="Goodwin L."/>
            <person name="Detter C."/>
            <person name="Yavitt J.B."/>
            <person name="Zinder S.H."/>
        </authorList>
    </citation>
    <scope>NUCLEOTIDE SEQUENCE [LARGE SCALE GENOMIC DNA]</scope>
    <source>
        <strain evidence="2">ATCC BAA-1556 / DSM 19958 / E1-9c</strain>
    </source>
</reference>